<sequence length="239" mass="27220">MNNKEKLTQHISQQFNQDLEAVRSNFLAMGGLVEQQVLDAMKALVDVNVELAEAVIKNDSRINRMEIEVDEELMRIMALRHPAASDLRLVVAIGKSVTDLERIGDEAFKIARATVALYKEGESPRGYAEARSISARVSEMLHDVLDAFARFDAKAAFEVMKADSYIDREYEAAMRSLITYMMEDPRSISRILNVMNVLRSLERVGDHARNIAEQLIYMVQGIEARHTDYDEIERRLSQI</sequence>
<evidence type="ECO:0000313" key="9">
    <source>
        <dbReference type="Proteomes" id="UP000243900"/>
    </source>
</evidence>
<dbReference type="GO" id="GO:0005737">
    <property type="term" value="C:cytoplasm"/>
    <property type="evidence" value="ECO:0007669"/>
    <property type="project" value="UniProtKB-SubCell"/>
</dbReference>
<dbReference type="InterPro" id="IPR038078">
    <property type="entry name" value="PhoU-like_sf"/>
</dbReference>
<dbReference type="Gene3D" id="1.20.58.220">
    <property type="entry name" value="Phosphate transport system protein phou homolog 2, domain 2"/>
    <property type="match status" value="2"/>
</dbReference>
<keyword evidence="5 6" id="KW-0592">Phosphate transport</keyword>
<dbReference type="GO" id="GO:0045936">
    <property type="term" value="P:negative regulation of phosphate metabolic process"/>
    <property type="evidence" value="ECO:0007669"/>
    <property type="project" value="InterPro"/>
</dbReference>
<dbReference type="GO" id="GO:0030643">
    <property type="term" value="P:intracellular phosphate ion homeostasis"/>
    <property type="evidence" value="ECO:0007669"/>
    <property type="project" value="InterPro"/>
</dbReference>
<dbReference type="PIRSF" id="PIRSF003107">
    <property type="entry name" value="PhoU"/>
    <property type="match status" value="1"/>
</dbReference>
<dbReference type="InterPro" id="IPR026022">
    <property type="entry name" value="PhoU_dom"/>
</dbReference>
<evidence type="ECO:0000256" key="3">
    <source>
        <dbReference type="ARBA" id="ARBA00022448"/>
    </source>
</evidence>
<dbReference type="RefSeq" id="WP_105191270.1">
    <property type="nucleotide sequence ID" value="NZ_PTQZ01000028.1"/>
</dbReference>
<accession>A0A2P6AU80</accession>
<dbReference type="InterPro" id="IPR028366">
    <property type="entry name" value="PhoU"/>
</dbReference>
<keyword evidence="3 6" id="KW-0813">Transport</keyword>
<keyword evidence="4 6" id="KW-0963">Cytoplasm</keyword>
<evidence type="ECO:0000256" key="4">
    <source>
        <dbReference type="ARBA" id="ARBA00022490"/>
    </source>
</evidence>
<dbReference type="NCBIfam" id="TIGR02135">
    <property type="entry name" value="phoU_full"/>
    <property type="match status" value="1"/>
</dbReference>
<keyword evidence="9" id="KW-1185">Reference proteome</keyword>
<comment type="caution">
    <text evidence="8">The sequence shown here is derived from an EMBL/GenBank/DDBJ whole genome shotgun (WGS) entry which is preliminary data.</text>
</comment>
<dbReference type="PANTHER" id="PTHR42930">
    <property type="entry name" value="PHOSPHATE-SPECIFIC TRANSPORT SYSTEM ACCESSORY PROTEIN PHOU"/>
    <property type="match status" value="1"/>
</dbReference>
<dbReference type="SUPFAM" id="SSF109755">
    <property type="entry name" value="PhoU-like"/>
    <property type="match status" value="1"/>
</dbReference>
<feature type="domain" description="PhoU" evidence="7">
    <location>
        <begin position="132"/>
        <end position="214"/>
    </location>
</feature>
<feature type="domain" description="PhoU" evidence="7">
    <location>
        <begin position="28"/>
        <end position="113"/>
    </location>
</feature>
<comment type="function">
    <text evidence="6">Plays a role in the regulation of phosphate uptake.</text>
</comment>
<dbReference type="AlphaFoldDB" id="A0A2P6AU80"/>
<dbReference type="Proteomes" id="UP000243900">
    <property type="component" value="Unassembled WGS sequence"/>
</dbReference>
<protein>
    <recommendedName>
        <fullName evidence="6">Phosphate-specific transport system accessory protein PhoU</fullName>
    </recommendedName>
</protein>
<dbReference type="GO" id="GO:0006817">
    <property type="term" value="P:phosphate ion transport"/>
    <property type="evidence" value="ECO:0007669"/>
    <property type="project" value="UniProtKB-KW"/>
</dbReference>
<evidence type="ECO:0000259" key="7">
    <source>
        <dbReference type="Pfam" id="PF01895"/>
    </source>
</evidence>
<evidence type="ECO:0000313" key="8">
    <source>
        <dbReference type="EMBL" id="PQA49421.1"/>
    </source>
</evidence>
<evidence type="ECO:0000256" key="6">
    <source>
        <dbReference type="PIRNR" id="PIRNR003107"/>
    </source>
</evidence>
<evidence type="ECO:0000256" key="1">
    <source>
        <dbReference type="ARBA" id="ARBA00004496"/>
    </source>
</evidence>
<comment type="subcellular location">
    <subcellularLocation>
        <location evidence="1 6">Cytoplasm</location>
    </subcellularLocation>
</comment>
<dbReference type="Pfam" id="PF01895">
    <property type="entry name" value="PhoU"/>
    <property type="match status" value="2"/>
</dbReference>
<name>A0A2P6AU80_9GAMM</name>
<proteinExistence type="inferred from homology"/>
<comment type="similarity">
    <text evidence="2 6">Belongs to the PhoU family.</text>
</comment>
<evidence type="ECO:0000256" key="2">
    <source>
        <dbReference type="ARBA" id="ARBA00008107"/>
    </source>
</evidence>
<evidence type="ECO:0000256" key="5">
    <source>
        <dbReference type="ARBA" id="ARBA00022592"/>
    </source>
</evidence>
<dbReference type="FunFam" id="1.20.58.220:FF:000002">
    <property type="entry name" value="Phosphate-specific transport system accessory protein PhoU"/>
    <property type="match status" value="1"/>
</dbReference>
<dbReference type="EMBL" id="PTQZ01000028">
    <property type="protein sequence ID" value="PQA49421.1"/>
    <property type="molecule type" value="Genomic_DNA"/>
</dbReference>
<dbReference type="FunFam" id="1.20.58.220:FF:000001">
    <property type="entry name" value="Phosphate-specific transport system accessory protein PhoU"/>
    <property type="match status" value="1"/>
</dbReference>
<organism evidence="8 9">
    <name type="scientific">Amnimonas aquatica</name>
    <dbReference type="NCBI Taxonomy" id="2094561"/>
    <lineage>
        <taxon>Bacteria</taxon>
        <taxon>Pseudomonadati</taxon>
        <taxon>Pseudomonadota</taxon>
        <taxon>Gammaproteobacteria</taxon>
        <taxon>Moraxellales</taxon>
        <taxon>Moraxellaceae</taxon>
        <taxon>Amnimonas</taxon>
    </lineage>
</organism>
<dbReference type="PANTHER" id="PTHR42930:SF3">
    <property type="entry name" value="PHOSPHATE-SPECIFIC TRANSPORT SYSTEM ACCESSORY PROTEIN PHOU"/>
    <property type="match status" value="1"/>
</dbReference>
<comment type="subunit">
    <text evidence="6">Homodimer.</text>
</comment>
<gene>
    <name evidence="8" type="primary">phoU</name>
    <name evidence="8" type="ORF">C5O18_02395</name>
</gene>
<dbReference type="OrthoDB" id="9814256at2"/>
<reference evidence="9" key="1">
    <citation type="submission" date="2018-02" db="EMBL/GenBank/DDBJ databases">
        <title>Genome sequencing of Solimonas sp. HR-BB.</title>
        <authorList>
            <person name="Lee Y."/>
            <person name="Jeon C.O."/>
        </authorList>
    </citation>
    <scope>NUCLEOTIDE SEQUENCE [LARGE SCALE GENOMIC DNA]</scope>
    <source>
        <strain evidence="9">HR-E</strain>
    </source>
</reference>